<dbReference type="GO" id="GO:0009318">
    <property type="term" value="C:exodeoxyribonuclease VII complex"/>
    <property type="evidence" value="ECO:0007669"/>
    <property type="project" value="UniProtKB-UniRule"/>
</dbReference>
<keyword evidence="2 5" id="KW-0540">Nuclease</keyword>
<keyword evidence="3 5" id="KW-0378">Hydrolase</keyword>
<comment type="similarity">
    <text evidence="5 6">Belongs to the XseA family.</text>
</comment>
<comment type="subcellular location">
    <subcellularLocation>
        <location evidence="5 6">Cytoplasm</location>
    </subcellularLocation>
</comment>
<dbReference type="Pfam" id="PF02601">
    <property type="entry name" value="Exonuc_VII_L"/>
    <property type="match status" value="1"/>
</dbReference>
<dbReference type="Pfam" id="PF13742">
    <property type="entry name" value="tRNA_anti_2"/>
    <property type="match status" value="1"/>
</dbReference>
<evidence type="ECO:0000256" key="5">
    <source>
        <dbReference type="HAMAP-Rule" id="MF_00378"/>
    </source>
</evidence>
<dbReference type="GO" id="GO:0003676">
    <property type="term" value="F:nucleic acid binding"/>
    <property type="evidence" value="ECO:0007669"/>
    <property type="project" value="InterPro"/>
</dbReference>
<evidence type="ECO:0000256" key="2">
    <source>
        <dbReference type="ARBA" id="ARBA00022722"/>
    </source>
</evidence>
<dbReference type="EC" id="3.1.11.6" evidence="5"/>
<dbReference type="InterPro" id="IPR003753">
    <property type="entry name" value="Exonuc_VII_L"/>
</dbReference>
<dbReference type="CDD" id="cd04489">
    <property type="entry name" value="ExoVII_LU_OBF"/>
    <property type="match status" value="1"/>
</dbReference>
<comment type="caution">
    <text evidence="9">The sequence shown here is derived from an EMBL/GenBank/DDBJ whole genome shotgun (WGS) entry which is preliminary data.</text>
</comment>
<name>A0A9D7SIS6_9BACT</name>
<keyword evidence="1 5" id="KW-0963">Cytoplasm</keyword>
<feature type="domain" description="OB-fold nucleic acid binding" evidence="8">
    <location>
        <begin position="10"/>
        <end position="100"/>
    </location>
</feature>
<dbReference type="GO" id="GO:0006308">
    <property type="term" value="P:DNA catabolic process"/>
    <property type="evidence" value="ECO:0007669"/>
    <property type="project" value="UniProtKB-UniRule"/>
</dbReference>
<evidence type="ECO:0000313" key="9">
    <source>
        <dbReference type="EMBL" id="MBK9796736.1"/>
    </source>
</evidence>
<dbReference type="InterPro" id="IPR025824">
    <property type="entry name" value="OB-fold_nuc-bd_dom"/>
</dbReference>
<dbReference type="EMBL" id="JADKIO010000006">
    <property type="protein sequence ID" value="MBK9796736.1"/>
    <property type="molecule type" value="Genomic_DNA"/>
</dbReference>
<comment type="subunit">
    <text evidence="5">Heterooligomer composed of large and small subunits.</text>
</comment>
<evidence type="ECO:0000313" key="10">
    <source>
        <dbReference type="Proteomes" id="UP000886657"/>
    </source>
</evidence>
<organism evidence="9 10">
    <name type="scientific">Candidatus Geothrix skivensis</name>
    <dbReference type="NCBI Taxonomy" id="2954439"/>
    <lineage>
        <taxon>Bacteria</taxon>
        <taxon>Pseudomonadati</taxon>
        <taxon>Acidobacteriota</taxon>
        <taxon>Holophagae</taxon>
        <taxon>Holophagales</taxon>
        <taxon>Holophagaceae</taxon>
        <taxon>Geothrix</taxon>
    </lineage>
</organism>
<dbReference type="Proteomes" id="UP000886657">
    <property type="component" value="Unassembled WGS sequence"/>
</dbReference>
<dbReference type="GO" id="GO:0005737">
    <property type="term" value="C:cytoplasm"/>
    <property type="evidence" value="ECO:0007669"/>
    <property type="project" value="UniProtKB-SubCell"/>
</dbReference>
<dbReference type="NCBIfam" id="TIGR00237">
    <property type="entry name" value="xseA"/>
    <property type="match status" value="1"/>
</dbReference>
<dbReference type="AlphaFoldDB" id="A0A9D7SIS6"/>
<dbReference type="PANTHER" id="PTHR30008:SF0">
    <property type="entry name" value="EXODEOXYRIBONUCLEASE 7 LARGE SUBUNIT"/>
    <property type="match status" value="1"/>
</dbReference>
<comment type="catalytic activity">
    <reaction evidence="5 6">
        <text>Exonucleolytic cleavage in either 5'- to 3'- or 3'- to 5'-direction to yield nucleoside 5'-phosphates.</text>
        <dbReference type="EC" id="3.1.11.6"/>
    </reaction>
</comment>
<feature type="domain" description="Exonuclease VII large subunit C-terminal" evidence="7">
    <location>
        <begin position="128"/>
        <end position="438"/>
    </location>
</feature>
<keyword evidence="4 5" id="KW-0269">Exonuclease</keyword>
<evidence type="ECO:0000256" key="6">
    <source>
        <dbReference type="RuleBase" id="RU004355"/>
    </source>
</evidence>
<evidence type="ECO:0000256" key="3">
    <source>
        <dbReference type="ARBA" id="ARBA00022801"/>
    </source>
</evidence>
<sequence>MPSCGDGRPLSVKRLLEQVKARLEPPFAAVCVVGEVSNFRGAGRHWYFTLKEEGAALSCAVWASQQRLLQHRPADGQRVVLKGSLNLYVAGGTLTLAVTHCEPAGVGDLQARLRQLEAELRSRGLFDRPKRPLPRFPKKLGVVAALGGAALRDVLEVMDRRAPGIHVLVAPAAAQGERCVPETLLAIQELQDPHWGCEALLLVRGGGSLEDLWAFNDPGLVEAVASCRLPVITGVGHEIDTTLVDLAADRRAATPSQAAELATPDRGALGADLQRRGEALAAKMLWRLRGLETTLNLLVDHGLNRAEPLASQSYRFKALAQRLALTHPSRSLDGAAARLALLRQRLAHAGSLASGELDLPRLIDAQRRLRPAVLRALQGRDHHLAVVAERLQGLDPTGPLQRGFVLALDSDGRPLTSGATLPAGTRLRLRWKDGERKASLE</sequence>
<protein>
    <recommendedName>
        <fullName evidence="5">Exodeoxyribonuclease 7 large subunit</fullName>
        <ecNumber evidence="5">3.1.11.6</ecNumber>
    </recommendedName>
    <alternativeName>
        <fullName evidence="5">Exodeoxyribonuclease VII large subunit</fullName>
        <shortName evidence="5">Exonuclease VII large subunit</shortName>
    </alternativeName>
</protein>
<evidence type="ECO:0000259" key="7">
    <source>
        <dbReference type="Pfam" id="PF02601"/>
    </source>
</evidence>
<proteinExistence type="inferred from homology"/>
<evidence type="ECO:0000256" key="4">
    <source>
        <dbReference type="ARBA" id="ARBA00022839"/>
    </source>
</evidence>
<comment type="function">
    <text evidence="5">Bidirectionally degrades single-stranded DNA into large acid-insoluble oligonucleotides, which are then degraded further into small acid-soluble oligonucleotides.</text>
</comment>
<accession>A0A9D7SIS6</accession>
<dbReference type="PANTHER" id="PTHR30008">
    <property type="entry name" value="EXODEOXYRIBONUCLEASE 7 LARGE SUBUNIT"/>
    <property type="match status" value="1"/>
</dbReference>
<dbReference type="GO" id="GO:0008855">
    <property type="term" value="F:exodeoxyribonuclease VII activity"/>
    <property type="evidence" value="ECO:0007669"/>
    <property type="project" value="UniProtKB-UniRule"/>
</dbReference>
<dbReference type="HAMAP" id="MF_00378">
    <property type="entry name" value="Exonuc_7_L"/>
    <property type="match status" value="1"/>
</dbReference>
<evidence type="ECO:0000256" key="1">
    <source>
        <dbReference type="ARBA" id="ARBA00022490"/>
    </source>
</evidence>
<dbReference type="InterPro" id="IPR020579">
    <property type="entry name" value="Exonuc_VII_lsu_C"/>
</dbReference>
<reference evidence="9" key="1">
    <citation type="submission" date="2020-10" db="EMBL/GenBank/DDBJ databases">
        <title>Connecting structure to function with the recovery of over 1000 high-quality activated sludge metagenome-assembled genomes encoding full-length rRNA genes using long-read sequencing.</title>
        <authorList>
            <person name="Singleton C.M."/>
            <person name="Petriglieri F."/>
            <person name="Kristensen J.M."/>
            <person name="Kirkegaard R.H."/>
            <person name="Michaelsen T.Y."/>
            <person name="Andersen M.H."/>
            <person name="Karst S.M."/>
            <person name="Dueholm M.S."/>
            <person name="Nielsen P.H."/>
            <person name="Albertsen M."/>
        </authorList>
    </citation>
    <scope>NUCLEOTIDE SEQUENCE</scope>
    <source>
        <strain evidence="9">Skiv_18-Q3-R9-52_MAXAC.067</strain>
    </source>
</reference>
<gene>
    <name evidence="5 9" type="primary">xseA</name>
    <name evidence="9" type="ORF">IPP58_09610</name>
</gene>
<evidence type="ECO:0000259" key="8">
    <source>
        <dbReference type="Pfam" id="PF13742"/>
    </source>
</evidence>